<dbReference type="PANTHER" id="PTHR36978:SF4">
    <property type="entry name" value="P-LOOP CONTAINING NUCLEOSIDE TRIPHOSPHATE HYDROLASE PROTEIN"/>
    <property type="match status" value="1"/>
</dbReference>
<dbReference type="EMBL" id="ML994654">
    <property type="protein sequence ID" value="KAF2181150.1"/>
    <property type="molecule type" value="Genomic_DNA"/>
</dbReference>
<dbReference type="InterPro" id="IPR027417">
    <property type="entry name" value="P-loop_NTPase"/>
</dbReference>
<dbReference type="AlphaFoldDB" id="A0A6A6DT52"/>
<evidence type="ECO:0008006" key="3">
    <source>
        <dbReference type="Google" id="ProtNLM"/>
    </source>
</evidence>
<dbReference type="Proteomes" id="UP000800200">
    <property type="component" value="Unassembled WGS sequence"/>
</dbReference>
<dbReference type="SUPFAM" id="SSF52540">
    <property type="entry name" value="P-loop containing nucleoside triphosphate hydrolases"/>
    <property type="match status" value="1"/>
</dbReference>
<gene>
    <name evidence="1" type="ORF">K469DRAFT_671805</name>
</gene>
<dbReference type="Pfam" id="PF17784">
    <property type="entry name" value="Sulfotransfer_4"/>
    <property type="match status" value="1"/>
</dbReference>
<dbReference type="PANTHER" id="PTHR36978">
    <property type="entry name" value="P-LOOP CONTAINING NUCLEOTIDE TRIPHOSPHATE HYDROLASE"/>
    <property type="match status" value="1"/>
</dbReference>
<evidence type="ECO:0000313" key="2">
    <source>
        <dbReference type="Proteomes" id="UP000800200"/>
    </source>
</evidence>
<keyword evidence="2" id="KW-1185">Reference proteome</keyword>
<proteinExistence type="predicted"/>
<dbReference type="OrthoDB" id="408152at2759"/>
<accession>A0A6A6DT52</accession>
<name>A0A6A6DT52_9PEZI</name>
<evidence type="ECO:0000313" key="1">
    <source>
        <dbReference type="EMBL" id="KAF2181150.1"/>
    </source>
</evidence>
<dbReference type="Gene3D" id="3.40.50.300">
    <property type="entry name" value="P-loop containing nucleotide triphosphate hydrolases"/>
    <property type="match status" value="1"/>
</dbReference>
<dbReference type="InterPro" id="IPR040632">
    <property type="entry name" value="Sulfotransfer_4"/>
</dbReference>
<protein>
    <recommendedName>
        <fullName evidence="3">NAD dependent epimerase/dehydratase</fullName>
    </recommendedName>
</protein>
<organism evidence="1 2">
    <name type="scientific">Zopfia rhizophila CBS 207.26</name>
    <dbReference type="NCBI Taxonomy" id="1314779"/>
    <lineage>
        <taxon>Eukaryota</taxon>
        <taxon>Fungi</taxon>
        <taxon>Dikarya</taxon>
        <taxon>Ascomycota</taxon>
        <taxon>Pezizomycotina</taxon>
        <taxon>Dothideomycetes</taxon>
        <taxon>Dothideomycetes incertae sedis</taxon>
        <taxon>Zopfiaceae</taxon>
        <taxon>Zopfia</taxon>
    </lineage>
</organism>
<sequence>MASQRLIDSISEKPRTKDVEILVLGFSRTGTFSLKTALEKLGYNPYHMAVALRNRHLRYWEEALRAKYLGDGQPFSKSDFDKILWNYDVLEDIPSILFVDELLEVYPNAKVILTNRDVNSWLESMNKTFFAITEWKTMPYLAAWDNALWGPYIRVLRIIMTHWGRGNPNDRVALRQTYIDHYAHVRSKVSKSNLLEFESAQGWEPLCHFLGKKVPEEEYPRSNDAASTVKVHTFLYWLRIVKLSWKPLGAVAALGVALWLGYQKVYE</sequence>
<reference evidence="1" key="1">
    <citation type="journal article" date="2020" name="Stud. Mycol.">
        <title>101 Dothideomycetes genomes: a test case for predicting lifestyles and emergence of pathogens.</title>
        <authorList>
            <person name="Haridas S."/>
            <person name="Albert R."/>
            <person name="Binder M."/>
            <person name="Bloem J."/>
            <person name="Labutti K."/>
            <person name="Salamov A."/>
            <person name="Andreopoulos B."/>
            <person name="Baker S."/>
            <person name="Barry K."/>
            <person name="Bills G."/>
            <person name="Bluhm B."/>
            <person name="Cannon C."/>
            <person name="Castanera R."/>
            <person name="Culley D."/>
            <person name="Daum C."/>
            <person name="Ezra D."/>
            <person name="Gonzalez J."/>
            <person name="Henrissat B."/>
            <person name="Kuo A."/>
            <person name="Liang C."/>
            <person name="Lipzen A."/>
            <person name="Lutzoni F."/>
            <person name="Magnuson J."/>
            <person name="Mondo S."/>
            <person name="Nolan M."/>
            <person name="Ohm R."/>
            <person name="Pangilinan J."/>
            <person name="Park H.-J."/>
            <person name="Ramirez L."/>
            <person name="Alfaro M."/>
            <person name="Sun H."/>
            <person name="Tritt A."/>
            <person name="Yoshinaga Y."/>
            <person name="Zwiers L.-H."/>
            <person name="Turgeon B."/>
            <person name="Goodwin S."/>
            <person name="Spatafora J."/>
            <person name="Crous P."/>
            <person name="Grigoriev I."/>
        </authorList>
    </citation>
    <scope>NUCLEOTIDE SEQUENCE</scope>
    <source>
        <strain evidence="1">CBS 207.26</strain>
    </source>
</reference>